<gene>
    <name evidence="9 11" type="primary">ybeY</name>
    <name evidence="10" type="ORF">GMI68_02670</name>
    <name evidence="11" type="ORF">J7S26_03890</name>
</gene>
<keyword evidence="8 9" id="KW-0862">Zinc</keyword>
<dbReference type="EC" id="3.1.-.-" evidence="9"/>
<name>A0A9E6MS77_9ACTN</name>
<feature type="binding site" evidence="9">
    <location>
        <position position="120"/>
    </location>
    <ligand>
        <name>Zn(2+)</name>
        <dbReference type="ChEBI" id="CHEBI:29105"/>
        <note>catalytic</note>
    </ligand>
</feature>
<organism evidence="11 13">
    <name type="scientific">Xiamenia xianingshaonis</name>
    <dbReference type="NCBI Taxonomy" id="2682776"/>
    <lineage>
        <taxon>Bacteria</taxon>
        <taxon>Bacillati</taxon>
        <taxon>Actinomycetota</taxon>
        <taxon>Coriobacteriia</taxon>
        <taxon>Eggerthellales</taxon>
        <taxon>Eggerthellaceae</taxon>
        <taxon>Xiamenia</taxon>
    </lineage>
</organism>
<evidence type="ECO:0000313" key="10">
    <source>
        <dbReference type="EMBL" id="NHM13685.1"/>
    </source>
</evidence>
<evidence type="ECO:0000256" key="4">
    <source>
        <dbReference type="ARBA" id="ARBA00022722"/>
    </source>
</evidence>
<dbReference type="Proteomes" id="UP000671910">
    <property type="component" value="Chromosome"/>
</dbReference>
<keyword evidence="7 9" id="KW-0378">Hydrolase</keyword>
<feature type="binding site" evidence="9">
    <location>
        <position position="124"/>
    </location>
    <ligand>
        <name>Zn(2+)</name>
        <dbReference type="ChEBI" id="CHEBI:29105"/>
        <note>catalytic</note>
    </ligand>
</feature>
<comment type="function">
    <text evidence="9">Single strand-specific metallo-endoribonuclease involved in late-stage 70S ribosome quality control and in maturation of the 3' terminus of the 16S rRNA.</text>
</comment>
<dbReference type="NCBIfam" id="TIGR00043">
    <property type="entry name" value="rRNA maturation RNase YbeY"/>
    <property type="match status" value="1"/>
</dbReference>
<comment type="cofactor">
    <cofactor evidence="9">
        <name>Zn(2+)</name>
        <dbReference type="ChEBI" id="CHEBI:29105"/>
    </cofactor>
    <text evidence="9">Binds 1 zinc ion.</text>
</comment>
<dbReference type="Pfam" id="PF02130">
    <property type="entry name" value="YbeY"/>
    <property type="match status" value="1"/>
</dbReference>
<dbReference type="GO" id="GO:0008270">
    <property type="term" value="F:zinc ion binding"/>
    <property type="evidence" value="ECO:0007669"/>
    <property type="project" value="UniProtKB-UniRule"/>
</dbReference>
<protein>
    <recommendedName>
        <fullName evidence="9">Endoribonuclease YbeY</fullName>
        <ecNumber evidence="9">3.1.-.-</ecNumber>
    </recommendedName>
</protein>
<dbReference type="RefSeq" id="WP_166338698.1">
    <property type="nucleotide sequence ID" value="NZ_CP072829.1"/>
</dbReference>
<dbReference type="InterPro" id="IPR023091">
    <property type="entry name" value="MetalPrtase_cat_dom_sf_prd"/>
</dbReference>
<keyword evidence="6 9" id="KW-0255">Endonuclease</keyword>
<evidence type="ECO:0000256" key="1">
    <source>
        <dbReference type="ARBA" id="ARBA00010875"/>
    </source>
</evidence>
<keyword evidence="4 9" id="KW-0540">Nuclease</keyword>
<dbReference type="GO" id="GO:0005737">
    <property type="term" value="C:cytoplasm"/>
    <property type="evidence" value="ECO:0007669"/>
    <property type="project" value="UniProtKB-SubCell"/>
</dbReference>
<accession>A0A9E6MS77</accession>
<evidence type="ECO:0000256" key="8">
    <source>
        <dbReference type="ARBA" id="ARBA00022833"/>
    </source>
</evidence>
<evidence type="ECO:0000256" key="9">
    <source>
        <dbReference type="HAMAP-Rule" id="MF_00009"/>
    </source>
</evidence>
<dbReference type="GO" id="GO:0006364">
    <property type="term" value="P:rRNA processing"/>
    <property type="evidence" value="ECO:0007669"/>
    <property type="project" value="UniProtKB-UniRule"/>
</dbReference>
<evidence type="ECO:0000313" key="11">
    <source>
        <dbReference type="EMBL" id="QTU85055.1"/>
    </source>
</evidence>
<dbReference type="Proteomes" id="UP000636394">
    <property type="component" value="Unassembled WGS sequence"/>
</dbReference>
<dbReference type="PANTHER" id="PTHR46986:SF1">
    <property type="entry name" value="ENDORIBONUCLEASE YBEY, CHLOROPLASTIC"/>
    <property type="match status" value="1"/>
</dbReference>
<dbReference type="KEGG" id="ebz:J7S26_03890"/>
<dbReference type="HAMAP" id="MF_00009">
    <property type="entry name" value="Endoribonucl_YbeY"/>
    <property type="match status" value="1"/>
</dbReference>
<dbReference type="SUPFAM" id="SSF55486">
    <property type="entry name" value="Metalloproteases ('zincins'), catalytic domain"/>
    <property type="match status" value="1"/>
</dbReference>
<comment type="subcellular location">
    <subcellularLocation>
        <location evidence="9">Cytoplasm</location>
    </subcellularLocation>
</comment>
<dbReference type="EMBL" id="CP072829">
    <property type="protein sequence ID" value="QTU85055.1"/>
    <property type="molecule type" value="Genomic_DNA"/>
</dbReference>
<sequence length="153" mass="17520">MDIQINYDYRKEDLERFPLHELARYVLTQEDEPSETEVSVSFVTNEVIAELNEKYRKKSGPTDVLSFECDGADADLAAMTLAQDPVFQLGDVVIAPDVATQQTMEYNTTFEEEISLLMVHGLLHLCGYDHIEDDEAVIMEKREAEILEAWSKR</sequence>
<evidence type="ECO:0000256" key="7">
    <source>
        <dbReference type="ARBA" id="ARBA00022801"/>
    </source>
</evidence>
<evidence type="ECO:0000313" key="13">
    <source>
        <dbReference type="Proteomes" id="UP000671910"/>
    </source>
</evidence>
<evidence type="ECO:0000256" key="6">
    <source>
        <dbReference type="ARBA" id="ARBA00022759"/>
    </source>
</evidence>
<reference evidence="10 12" key="1">
    <citation type="submission" date="2019-11" db="EMBL/GenBank/DDBJ databases">
        <title>Eggerthellaceae novel genus isolated from the rectal contents of marmort.</title>
        <authorList>
            <person name="Zhang G."/>
        </authorList>
    </citation>
    <scope>NUCLEOTIDE SEQUENCE [LARGE SCALE GENOMIC DNA]</scope>
    <source>
        <strain evidence="12">zg-886</strain>
        <strain evidence="10">Zg-886</strain>
    </source>
</reference>
<dbReference type="GO" id="GO:0004521">
    <property type="term" value="F:RNA endonuclease activity"/>
    <property type="evidence" value="ECO:0007669"/>
    <property type="project" value="UniProtKB-UniRule"/>
</dbReference>
<evidence type="ECO:0000256" key="2">
    <source>
        <dbReference type="ARBA" id="ARBA00022517"/>
    </source>
</evidence>
<feature type="binding site" evidence="9">
    <location>
        <position position="130"/>
    </location>
    <ligand>
        <name>Zn(2+)</name>
        <dbReference type="ChEBI" id="CHEBI:29105"/>
        <note>catalytic</note>
    </ligand>
</feature>
<dbReference type="AlphaFoldDB" id="A0A9E6MS77"/>
<evidence type="ECO:0000256" key="5">
    <source>
        <dbReference type="ARBA" id="ARBA00022723"/>
    </source>
</evidence>
<comment type="similarity">
    <text evidence="1 9">Belongs to the endoribonuclease YbeY family.</text>
</comment>
<keyword evidence="3 9" id="KW-0698">rRNA processing</keyword>
<keyword evidence="12" id="KW-1185">Reference proteome</keyword>
<proteinExistence type="inferred from homology"/>
<keyword evidence="5 9" id="KW-0479">Metal-binding</keyword>
<evidence type="ECO:0000313" key="12">
    <source>
        <dbReference type="Proteomes" id="UP000636394"/>
    </source>
</evidence>
<dbReference type="InterPro" id="IPR002036">
    <property type="entry name" value="YbeY"/>
</dbReference>
<dbReference type="GO" id="GO:0004222">
    <property type="term" value="F:metalloendopeptidase activity"/>
    <property type="evidence" value="ECO:0007669"/>
    <property type="project" value="InterPro"/>
</dbReference>
<dbReference type="Gene3D" id="3.40.390.30">
    <property type="entry name" value="Metalloproteases ('zincins'), catalytic domain"/>
    <property type="match status" value="1"/>
</dbReference>
<keyword evidence="2 9" id="KW-0690">Ribosome biogenesis</keyword>
<reference evidence="11" key="2">
    <citation type="submission" date="2021-04" db="EMBL/GenBank/DDBJ databases">
        <title>Novel species in family Eggerthellaceae.</title>
        <authorList>
            <person name="Zhang G."/>
        </authorList>
    </citation>
    <scope>NUCLEOTIDE SEQUENCE</scope>
    <source>
        <strain evidence="11">Zg-886</strain>
    </source>
</reference>
<keyword evidence="9" id="KW-0963">Cytoplasm</keyword>
<evidence type="ECO:0000256" key="3">
    <source>
        <dbReference type="ARBA" id="ARBA00022552"/>
    </source>
</evidence>
<dbReference type="PANTHER" id="PTHR46986">
    <property type="entry name" value="ENDORIBONUCLEASE YBEY, CHLOROPLASTIC"/>
    <property type="match status" value="1"/>
</dbReference>
<dbReference type="EMBL" id="WPCR01000003">
    <property type="protein sequence ID" value="NHM13685.1"/>
    <property type="molecule type" value="Genomic_DNA"/>
</dbReference>